<organism evidence="6 7">
    <name type="scientific">Rozella allomycis (strain CSF55)</name>
    <dbReference type="NCBI Taxonomy" id="988480"/>
    <lineage>
        <taxon>Eukaryota</taxon>
        <taxon>Fungi</taxon>
        <taxon>Fungi incertae sedis</taxon>
        <taxon>Cryptomycota</taxon>
        <taxon>Cryptomycota incertae sedis</taxon>
        <taxon>Rozella</taxon>
    </lineage>
</organism>
<dbReference type="InterPro" id="IPR052066">
    <property type="entry name" value="Glycosphingolipid_Hydrolases"/>
</dbReference>
<feature type="domain" description="Glycoside hydrolase family 5 C-terminal" evidence="5">
    <location>
        <begin position="569"/>
        <end position="654"/>
    </location>
</feature>
<gene>
    <name evidence="6" type="ORF">ROZALSC1DRAFT_29863</name>
</gene>
<dbReference type="PANTHER" id="PTHR31308">
    <property type="match status" value="1"/>
</dbReference>
<evidence type="ECO:0000259" key="5">
    <source>
        <dbReference type="Pfam" id="PF18564"/>
    </source>
</evidence>
<evidence type="ECO:0000259" key="4">
    <source>
        <dbReference type="Pfam" id="PF00150"/>
    </source>
</evidence>
<keyword evidence="2 6" id="KW-0378">Hydrolase</keyword>
<evidence type="ECO:0000313" key="6">
    <source>
        <dbReference type="EMBL" id="RKP18466.1"/>
    </source>
</evidence>
<dbReference type="InterPro" id="IPR013780">
    <property type="entry name" value="Glyco_hydro_b"/>
</dbReference>
<evidence type="ECO:0000313" key="7">
    <source>
        <dbReference type="Proteomes" id="UP000281549"/>
    </source>
</evidence>
<dbReference type="AlphaFoldDB" id="A0A4P9YG55"/>
<dbReference type="Gene3D" id="3.20.20.80">
    <property type="entry name" value="Glycosidases"/>
    <property type="match status" value="1"/>
</dbReference>
<dbReference type="InterPro" id="IPR041036">
    <property type="entry name" value="GH5_C"/>
</dbReference>
<keyword evidence="3" id="KW-0326">Glycosidase</keyword>
<feature type="domain" description="Glycoside hydrolase family 5" evidence="4">
    <location>
        <begin position="356"/>
        <end position="522"/>
    </location>
</feature>
<dbReference type="InterPro" id="IPR001547">
    <property type="entry name" value="Glyco_hydro_5"/>
</dbReference>
<comment type="similarity">
    <text evidence="1">Belongs to the glycosyl hydrolase 5 (cellulase A) family.</text>
</comment>
<dbReference type="PANTHER" id="PTHR31308:SF5">
    <property type="entry name" value="ERGOSTERYL-BETA-GLUCOSIDASE"/>
    <property type="match status" value="1"/>
</dbReference>
<dbReference type="InterPro" id="IPR017853">
    <property type="entry name" value="GH"/>
</dbReference>
<name>A0A4P9YG55_ROZAC</name>
<protein>
    <submittedName>
        <fullName evidence="6">Glycoside hydrolase</fullName>
    </submittedName>
</protein>
<dbReference type="GO" id="GO:0000272">
    <property type="term" value="P:polysaccharide catabolic process"/>
    <property type="evidence" value="ECO:0007669"/>
    <property type="project" value="InterPro"/>
</dbReference>
<dbReference type="GO" id="GO:1904462">
    <property type="term" value="P:ergosteryl 3-beta-D-glucoside catabolic process"/>
    <property type="evidence" value="ECO:0007669"/>
    <property type="project" value="TreeGrafter"/>
</dbReference>
<sequence>MDDNSLNINGRWFTDRHGRVLMLRGVNLSGNCKLPYSPYIPSHVKDGFFDHRNVSFVGRPFPLEEADEHFERLAHWGMYFIRFCVTWEAIEHKGPGIYDFEYIEYIVEILKKAKAHGIKVFIDPHQDVWSRFSGGSGAPGWTLEKCGFVLENLVESEAAIVHNLYANPADYPKMIWPSNYYKLASCTMFTLFFAGKTFAPNMFIDNVQVQEYLQSHYINSILQLVSAIVRHELNDTVVVGYDTFNEPSHGYIGIEDITKFAYNHDLRLGNTPTPFEGMILGEGNSISIENWKFTRIGFRFDKSVIANKGNVRAWNNESECIWAKHGVWDRQTLKILKKDYFFQDPVTRLKVDFHEDFWKPFALKYVNEIRKVHNKAIIFIEPAVNESPPRWSINDPHDRIVYAPHWYDGYTLIRKAFSAFLTVDFIGYKNGRYPTLLHSFSFGLPGIKGNFSRQLAHILKEGTDLIGQHPCLIGEMGIPYDMDQKRSFLSHDYSNQISALDSCLHAIENNLLNCTIWNYTSDNNNMWGDQWNGEDLSIYNNEVRLEENELNSSLITKFKGGRALEAAIRPYPLKINGIPKILSFNCHNGDFIFEFTSMSGNDALPTEIFLPKYHYRNPEEVNIQVSDGMFKLDLEAQRLSYYHDSNVQRHTVKITKRRKTFSFCTML</sequence>
<dbReference type="Pfam" id="PF00150">
    <property type="entry name" value="Cellulase"/>
    <property type="match status" value="2"/>
</dbReference>
<dbReference type="EMBL" id="ML005452">
    <property type="protein sequence ID" value="RKP18466.1"/>
    <property type="molecule type" value="Genomic_DNA"/>
</dbReference>
<dbReference type="InterPro" id="IPR018087">
    <property type="entry name" value="Glyco_hydro_5_CS"/>
</dbReference>
<dbReference type="Gene3D" id="2.60.40.1180">
    <property type="entry name" value="Golgi alpha-mannosidase II"/>
    <property type="match status" value="1"/>
</dbReference>
<evidence type="ECO:0000256" key="1">
    <source>
        <dbReference type="ARBA" id="ARBA00005641"/>
    </source>
</evidence>
<evidence type="ECO:0000256" key="2">
    <source>
        <dbReference type="ARBA" id="ARBA00022801"/>
    </source>
</evidence>
<dbReference type="SUPFAM" id="SSF51445">
    <property type="entry name" value="(Trans)glycosidases"/>
    <property type="match status" value="1"/>
</dbReference>
<evidence type="ECO:0000256" key="3">
    <source>
        <dbReference type="ARBA" id="ARBA00023295"/>
    </source>
</evidence>
<accession>A0A4P9YG55</accession>
<dbReference type="PROSITE" id="PS00659">
    <property type="entry name" value="GLYCOSYL_HYDROL_F5"/>
    <property type="match status" value="1"/>
</dbReference>
<feature type="domain" description="Glycoside hydrolase family 5" evidence="4">
    <location>
        <begin position="65"/>
        <end position="129"/>
    </location>
</feature>
<proteinExistence type="inferred from homology"/>
<dbReference type="Pfam" id="PF18564">
    <property type="entry name" value="Glyco_hydro_5_C"/>
    <property type="match status" value="1"/>
</dbReference>
<dbReference type="Proteomes" id="UP000281549">
    <property type="component" value="Unassembled WGS sequence"/>
</dbReference>
<reference evidence="7" key="1">
    <citation type="journal article" date="2018" name="Nat. Microbiol.">
        <title>Leveraging single-cell genomics to expand the fungal tree of life.</title>
        <authorList>
            <person name="Ahrendt S.R."/>
            <person name="Quandt C.A."/>
            <person name="Ciobanu D."/>
            <person name="Clum A."/>
            <person name="Salamov A."/>
            <person name="Andreopoulos B."/>
            <person name="Cheng J.F."/>
            <person name="Woyke T."/>
            <person name="Pelin A."/>
            <person name="Henrissat B."/>
            <person name="Reynolds N.K."/>
            <person name="Benny G.L."/>
            <person name="Smith M.E."/>
            <person name="James T.Y."/>
            <person name="Grigoriev I.V."/>
        </authorList>
    </citation>
    <scope>NUCLEOTIDE SEQUENCE [LARGE SCALE GENOMIC DNA]</scope>
    <source>
        <strain evidence="7">CSF55</strain>
    </source>
</reference>
<dbReference type="GO" id="GO:0050295">
    <property type="term" value="F:steryl-beta-glucosidase activity"/>
    <property type="evidence" value="ECO:0007669"/>
    <property type="project" value="TreeGrafter"/>
</dbReference>